<feature type="domain" description="Integrase catalytic" evidence="3">
    <location>
        <begin position="128"/>
        <end position="315"/>
    </location>
</feature>
<evidence type="ECO:0000256" key="1">
    <source>
        <dbReference type="ARBA" id="ARBA00009277"/>
    </source>
</evidence>
<reference evidence="9 11" key="1">
    <citation type="journal article" date="2014" name="World J. Microbiol. Biotechnol.">
        <title>Biodiversity and physiological characteristics of Antarctic and Arctic lichens-associated bacteria.</title>
        <authorList>
            <person name="Lee Y.M."/>
            <person name="Kim E.H."/>
            <person name="Lee H.K."/>
            <person name="Hong S.G."/>
        </authorList>
    </citation>
    <scope>NUCLEOTIDE SEQUENCE [LARGE SCALE GENOMIC DNA]</scope>
    <source>
        <strain evidence="9 11">PAMC 26569</strain>
        <plasmid evidence="5">unnamed1</plasmid>
        <plasmid evidence="6">unnamed2</plasmid>
        <plasmid evidence="8">unnamed4</plasmid>
        <plasmid evidence="9">unnamed5</plasmid>
        <plasmid evidence="10">unnamed6</plasmid>
    </source>
</reference>
<keyword evidence="9" id="KW-0614">Plasmid</keyword>
<dbReference type="PANTHER" id="PTHR35004:SF8">
    <property type="entry name" value="TRANSPOSASE RV3428C-RELATED"/>
    <property type="match status" value="1"/>
</dbReference>
<geneLocation type="plasmid" evidence="9 11">
    <name>unnamed5</name>
</geneLocation>
<dbReference type="KEGG" id="lck:HN018_24285"/>
<evidence type="ECO:0000313" key="4">
    <source>
        <dbReference type="EMBL" id="QKE91917.1"/>
    </source>
</evidence>
<evidence type="ECO:0000259" key="3">
    <source>
        <dbReference type="PROSITE" id="PS50994"/>
    </source>
</evidence>
<evidence type="ECO:0000313" key="6">
    <source>
        <dbReference type="EMBL" id="QKE93331.1"/>
    </source>
</evidence>
<dbReference type="AlphaFoldDB" id="A0A6M8I0I5"/>
<dbReference type="EMBL" id="CP053709">
    <property type="protein sequence ID" value="QKE92998.1"/>
    <property type="molecule type" value="Genomic_DNA"/>
</dbReference>
<evidence type="ECO:0000313" key="9">
    <source>
        <dbReference type="EMBL" id="QKE93877.1"/>
    </source>
</evidence>
<geneLocation type="plasmid" evidence="10 11">
    <name>unnamed6</name>
</geneLocation>
<sequence length="510" mass="58076">MPGERVSMRKIRELLRLRLEQRLPQRTIGLSLRLGQGTISDYLGRAHRAGLDWPLPDDMDDTQLEALLFPPLPDVPLDQRPVPDWAAVHRDLRRPNMTLALLWEEYRAGSAHAFGYSWFCDLYRAWAGRLKPTLRQVHTAGEKLFVDFAGQSMSVIDGASGEKHQAEIFVAVLGASSFVYVEATWSQTLPDWISAHVNALAFFGGVPHQIVSDNLKAGVTRACFFEPTINRTYAEMAAHYRSAVIPARPYKPRDKAKVEVGVQVVQRWVLAQLRNRQFFSLADLNLAIRELVEQINDRPMRGWGTTRRALYEQLDRPALLALPEVPYEYADWRYCRVNLDYHIEIARHFYSVPFRLVRQPVEARITTRTVEIFHRGSLVATHLRSVRQHQPSTVSDHMPSTHRRYRDWTHERITREAMATGDDTAALIEIVLRSRPHPEQGLRSCIGILGLRGRYGPERVDAACAKALALGTRSYGSVAAILKNAQEKKSAITDQPSLMHENIRGPGYYH</sequence>
<geneLocation type="plasmid" evidence="8 11">
    <name>unnamed4</name>
</geneLocation>
<dbReference type="PROSITE" id="PS50532">
    <property type="entry name" value="HTH_IS408"/>
    <property type="match status" value="1"/>
</dbReference>
<dbReference type="Pfam" id="PF00665">
    <property type="entry name" value="rve"/>
    <property type="match status" value="1"/>
</dbReference>
<dbReference type="KEGG" id="lck:HN018_24780"/>
<evidence type="ECO:0000259" key="2">
    <source>
        <dbReference type="PROSITE" id="PS50532"/>
    </source>
</evidence>
<evidence type="ECO:0000313" key="11">
    <source>
        <dbReference type="Proteomes" id="UP000500767"/>
    </source>
</evidence>
<accession>A0A6M8I0I5</accession>
<dbReference type="KEGG" id="lck:HN018_27845"/>
<reference evidence="9" key="2">
    <citation type="submission" date="2020-05" db="EMBL/GenBank/DDBJ databases">
        <authorList>
            <person name="Noh H.-J."/>
            <person name="Shin S.C."/>
            <person name="Park Y."/>
            <person name="Choi A."/>
            <person name="Baek K."/>
            <person name="Cho Y."/>
            <person name="Lee Y.M."/>
        </authorList>
    </citation>
    <scope>NUCLEOTIDE SEQUENCE</scope>
    <source>
        <strain evidence="9">PAMC 26569</strain>
        <plasmid evidence="5">unnamed1</plasmid>
        <plasmid evidence="6">unnamed2</plasmid>
        <plasmid evidence="8">unnamed4</plasmid>
        <plasmid evidence="9">unnamed5</plasmid>
        <plasmid evidence="10">unnamed6</plasmid>
    </source>
</reference>
<dbReference type="EMBL" id="CP053711">
    <property type="protein sequence ID" value="QKE93695.1"/>
    <property type="molecule type" value="Genomic_DNA"/>
</dbReference>
<dbReference type="NCBIfam" id="NF033546">
    <property type="entry name" value="transpos_IS21"/>
    <property type="match status" value="1"/>
</dbReference>
<dbReference type="Proteomes" id="UP000500767">
    <property type="component" value="Plasmid unnamed5"/>
</dbReference>
<comment type="similarity">
    <text evidence="1">Belongs to the transposase IS21/IS408/IS1162 family.</text>
</comment>
<dbReference type="InterPro" id="IPR001584">
    <property type="entry name" value="Integrase_cat-core"/>
</dbReference>
<evidence type="ECO:0000313" key="10">
    <source>
        <dbReference type="EMBL" id="QKE93942.1"/>
    </source>
</evidence>
<dbReference type="InterPro" id="IPR036397">
    <property type="entry name" value="RNaseH_sf"/>
</dbReference>
<evidence type="ECO:0000313" key="7">
    <source>
        <dbReference type="EMBL" id="QKE93408.1"/>
    </source>
</evidence>
<dbReference type="GO" id="GO:0015074">
    <property type="term" value="P:DNA integration"/>
    <property type="evidence" value="ECO:0007669"/>
    <property type="project" value="InterPro"/>
</dbReference>
<dbReference type="InterPro" id="IPR054353">
    <property type="entry name" value="IstA-like_C"/>
</dbReference>
<evidence type="ECO:0000313" key="8">
    <source>
        <dbReference type="EMBL" id="QKE93695.1"/>
    </source>
</evidence>
<feature type="domain" description="HTH IS408-type" evidence="2">
    <location>
        <begin position="11"/>
        <end position="92"/>
    </location>
</feature>
<dbReference type="Gene3D" id="3.30.420.10">
    <property type="entry name" value="Ribonuclease H-like superfamily/Ribonuclease H"/>
    <property type="match status" value="1"/>
</dbReference>
<dbReference type="Proteomes" id="UP000500767">
    <property type="component" value="Plasmid unnamed4"/>
</dbReference>
<proteinExistence type="inferred from homology"/>
<dbReference type="SUPFAM" id="SSF53098">
    <property type="entry name" value="Ribonuclease H-like"/>
    <property type="match status" value="1"/>
</dbReference>
<evidence type="ECO:0000313" key="5">
    <source>
        <dbReference type="EMBL" id="QKE92998.1"/>
    </source>
</evidence>
<dbReference type="Proteomes" id="UP000500767">
    <property type="component" value="Chromosome"/>
</dbReference>
<dbReference type="InterPro" id="IPR012337">
    <property type="entry name" value="RNaseH-like_sf"/>
</dbReference>
<name>A0A6M8I0I5_9PROT</name>
<protein>
    <submittedName>
        <fullName evidence="9">IS21 family transposase</fullName>
    </submittedName>
</protein>
<dbReference type="EMBL" id="CP053708">
    <property type="protein sequence ID" value="QKE91917.1"/>
    <property type="molecule type" value="Genomic_DNA"/>
</dbReference>
<dbReference type="GO" id="GO:0003676">
    <property type="term" value="F:nucleic acid binding"/>
    <property type="evidence" value="ECO:0007669"/>
    <property type="project" value="InterPro"/>
</dbReference>
<geneLocation type="plasmid" evidence="6 11">
    <name>unnamed2</name>
</geneLocation>
<dbReference type="KEGG" id="lck:HN018_22590"/>
<gene>
    <name evidence="4" type="ORF">HN018_19445</name>
    <name evidence="5" type="ORF">HN018_22590</name>
    <name evidence="6" type="ORF">HN018_24285</name>
    <name evidence="7" type="ORF">HN018_24780</name>
    <name evidence="8" type="ORF">HN018_26525</name>
    <name evidence="9" type="ORF">HN018_27500</name>
    <name evidence="10" type="ORF">HN018_27845</name>
</gene>
<dbReference type="EMBL" id="CP053710">
    <property type="protein sequence ID" value="QKE93331.1"/>
    <property type="molecule type" value="Genomic_DNA"/>
</dbReference>
<keyword evidence="11" id="KW-1185">Reference proteome</keyword>
<dbReference type="Pfam" id="PF22483">
    <property type="entry name" value="Mu-transpos_C_2"/>
    <property type="match status" value="1"/>
</dbReference>
<dbReference type="KEGG" id="lck:HN018_27500"/>
<dbReference type="Proteomes" id="UP000500767">
    <property type="component" value="Plasmid unnamed1"/>
</dbReference>
<dbReference type="KEGG" id="lck:HN018_26525"/>
<dbReference type="EMBL" id="CP053710">
    <property type="protein sequence ID" value="QKE93408.1"/>
    <property type="molecule type" value="Genomic_DNA"/>
</dbReference>
<dbReference type="PROSITE" id="PS50994">
    <property type="entry name" value="INTEGRASE"/>
    <property type="match status" value="1"/>
</dbReference>
<dbReference type="EMBL" id="CP053712">
    <property type="protein sequence ID" value="QKE93877.1"/>
    <property type="molecule type" value="Genomic_DNA"/>
</dbReference>
<dbReference type="EMBL" id="CP053713">
    <property type="protein sequence ID" value="QKE93942.1"/>
    <property type="molecule type" value="Genomic_DNA"/>
</dbReference>
<organism evidence="9 11">
    <name type="scientific">Lichenicola cladoniae</name>
    <dbReference type="NCBI Taxonomy" id="1484109"/>
    <lineage>
        <taxon>Bacteria</taxon>
        <taxon>Pseudomonadati</taxon>
        <taxon>Pseudomonadota</taxon>
        <taxon>Alphaproteobacteria</taxon>
        <taxon>Acetobacterales</taxon>
        <taxon>Acetobacteraceae</taxon>
        <taxon>Lichenicola</taxon>
    </lineage>
</organism>
<dbReference type="Proteomes" id="UP000500767">
    <property type="component" value="Plasmid unnamed2"/>
</dbReference>
<geneLocation type="plasmid" evidence="5 11">
    <name>unnamed1</name>
</geneLocation>
<dbReference type="Proteomes" id="UP000500767">
    <property type="component" value="Plasmid unnamed6"/>
</dbReference>
<dbReference type="KEGG" id="lck:HN018_19445"/>
<dbReference type="PANTHER" id="PTHR35004">
    <property type="entry name" value="TRANSPOSASE RV3428C-RELATED"/>
    <property type="match status" value="1"/>
</dbReference>
<dbReference type="InterPro" id="IPR017895">
    <property type="entry name" value="HTH_IS408/IS1162_type"/>
</dbReference>